<dbReference type="Pfam" id="PF07209">
    <property type="entry name" value="DUF1415"/>
    <property type="match status" value="1"/>
</dbReference>
<sequence length="180" mass="20076">MGMDEDPIAATRRWLERAVIGLNLCPFAKAVHVKDRIRYVLSPATTPGDLLEELASELAWLAETDPDVVDTTLLVHPHVLQEFDDYNDFLDQADAAVDALGLEGEIQVASFHPDYRFAGTSAADPANCTNRSPYPMLHLLREESVERAVEAFPDPDAIVDRNIETMERLGVDGYLKLLER</sequence>
<evidence type="ECO:0000313" key="2">
    <source>
        <dbReference type="Proteomes" id="UP000680116"/>
    </source>
</evidence>
<accession>A0ABM8UCM9</accession>
<evidence type="ECO:0008006" key="3">
    <source>
        <dbReference type="Google" id="ProtNLM"/>
    </source>
</evidence>
<protein>
    <recommendedName>
        <fullName evidence="3">DUF1415 domain-containing protein</fullName>
    </recommendedName>
</protein>
<name>A0ABM8UCM9_9GAMM</name>
<evidence type="ECO:0000313" key="1">
    <source>
        <dbReference type="EMBL" id="CAG4969108.1"/>
    </source>
</evidence>
<dbReference type="RefSeq" id="WP_215219425.1">
    <property type="nucleotide sequence ID" value="NZ_OU015430.1"/>
</dbReference>
<dbReference type="EMBL" id="OU015430">
    <property type="protein sequence ID" value="CAG4969108.1"/>
    <property type="molecule type" value="Genomic_DNA"/>
</dbReference>
<proteinExistence type="predicted"/>
<dbReference type="Proteomes" id="UP000680116">
    <property type="component" value="Chromosome"/>
</dbReference>
<keyword evidence="2" id="KW-1185">Reference proteome</keyword>
<dbReference type="InterPro" id="IPR009858">
    <property type="entry name" value="DUF1415"/>
</dbReference>
<organism evidence="1 2">
    <name type="scientific">Novilysobacter luteus</name>
    <dbReference type="NCBI Taxonomy" id="2822368"/>
    <lineage>
        <taxon>Bacteria</taxon>
        <taxon>Pseudomonadati</taxon>
        <taxon>Pseudomonadota</taxon>
        <taxon>Gammaproteobacteria</taxon>
        <taxon>Lysobacterales</taxon>
        <taxon>Lysobacteraceae</taxon>
        <taxon>Novilysobacter</taxon>
    </lineage>
</organism>
<reference evidence="1 2" key="1">
    <citation type="submission" date="2021-04" db="EMBL/GenBank/DDBJ databases">
        <authorList>
            <person name="Rodrigo-Torres L."/>
            <person name="Arahal R. D."/>
            <person name="Lucena T."/>
        </authorList>
    </citation>
    <scope>NUCLEOTIDE SEQUENCE [LARGE SCALE GENOMIC DNA]</scope>
    <source>
        <strain evidence="1 2">CECT 30171</strain>
    </source>
</reference>
<gene>
    <name evidence="1" type="ORF">LYB30171_00417</name>
</gene>